<evidence type="ECO:0000313" key="3">
    <source>
        <dbReference type="Proteomes" id="UP000573599"/>
    </source>
</evidence>
<dbReference type="EMBL" id="JACCAB010000001">
    <property type="protein sequence ID" value="NYG08631.1"/>
    <property type="molecule type" value="Genomic_DNA"/>
</dbReference>
<protein>
    <submittedName>
        <fullName evidence="2">Drug/metabolite transporter (DMT)-like permease</fullName>
    </submittedName>
</protein>
<dbReference type="Proteomes" id="UP000573599">
    <property type="component" value="Unassembled WGS sequence"/>
</dbReference>
<keyword evidence="1" id="KW-0812">Transmembrane</keyword>
<reference evidence="2 3" key="1">
    <citation type="submission" date="2020-07" db="EMBL/GenBank/DDBJ databases">
        <title>Sequencing the genomes of 1000 actinobacteria strains.</title>
        <authorList>
            <person name="Klenk H.-P."/>
        </authorList>
    </citation>
    <scope>NUCLEOTIDE SEQUENCE [LARGE SCALE GENOMIC DNA]</scope>
    <source>
        <strain evidence="2 3">DSM 23987</strain>
    </source>
</reference>
<dbReference type="AlphaFoldDB" id="A0A852WM15"/>
<feature type="transmembrane region" description="Helical" evidence="1">
    <location>
        <begin position="224"/>
        <end position="242"/>
    </location>
</feature>
<feature type="transmembrane region" description="Helical" evidence="1">
    <location>
        <begin position="194"/>
        <end position="212"/>
    </location>
</feature>
<keyword evidence="1" id="KW-0472">Membrane</keyword>
<feature type="transmembrane region" description="Helical" evidence="1">
    <location>
        <begin position="6"/>
        <end position="27"/>
    </location>
</feature>
<evidence type="ECO:0000313" key="2">
    <source>
        <dbReference type="EMBL" id="NYG08631.1"/>
    </source>
</evidence>
<feature type="transmembrane region" description="Helical" evidence="1">
    <location>
        <begin position="64"/>
        <end position="85"/>
    </location>
</feature>
<organism evidence="2 3">
    <name type="scientific">Pedococcus badiiscoriae</name>
    <dbReference type="NCBI Taxonomy" id="642776"/>
    <lineage>
        <taxon>Bacteria</taxon>
        <taxon>Bacillati</taxon>
        <taxon>Actinomycetota</taxon>
        <taxon>Actinomycetes</taxon>
        <taxon>Micrococcales</taxon>
        <taxon>Intrasporangiaceae</taxon>
        <taxon>Pedococcus</taxon>
    </lineage>
</organism>
<accession>A0A852WM15</accession>
<name>A0A852WM15_9MICO</name>
<dbReference type="PANTHER" id="PTHR40761">
    <property type="entry name" value="CONSERVED INTEGRAL MEMBRANE ALANINE VALINE AND LEUCINE RICH PROTEIN-RELATED"/>
    <property type="match status" value="1"/>
</dbReference>
<evidence type="ECO:0000256" key="1">
    <source>
        <dbReference type="SAM" id="Phobius"/>
    </source>
</evidence>
<keyword evidence="3" id="KW-1185">Reference proteome</keyword>
<comment type="caution">
    <text evidence="2">The sequence shown here is derived from an EMBL/GenBank/DDBJ whole genome shotgun (WGS) entry which is preliminary data.</text>
</comment>
<keyword evidence="1" id="KW-1133">Transmembrane helix</keyword>
<dbReference type="RefSeq" id="WP_179423191.1">
    <property type="nucleotide sequence ID" value="NZ_JACCAB010000001.1"/>
</dbReference>
<feature type="transmembrane region" description="Helical" evidence="1">
    <location>
        <begin position="39"/>
        <end position="58"/>
    </location>
</feature>
<gene>
    <name evidence="2" type="ORF">BJ986_003118</name>
</gene>
<feature type="transmembrane region" description="Helical" evidence="1">
    <location>
        <begin position="248"/>
        <end position="268"/>
    </location>
</feature>
<feature type="transmembrane region" description="Helical" evidence="1">
    <location>
        <begin position="123"/>
        <end position="142"/>
    </location>
</feature>
<proteinExistence type="predicted"/>
<sequence>MTLAFVAALVGTFGYGIASVLQAVGTARANGLAVLRQPTYVLGLGCDAVAWVASLLALRQLPLFAVQALLAGSLAVTVVLARVVLGTRMRPRDAVAAGVVTGTLVVLAASAGPPSTLRTPGSFVPIMLVVLALIAVATAAAWARPRSGALAVIAGVAFSGAALSARAVQGAPATEGVGSTHGAVDWVALLHEPLAWAVIGYGALGMLCYTLALEHGPVGPATAILWVVEVALPAVVGVVVLGDGVRAGWALPAVVSLVLALAACVVLATGPGQEPGQTPAKGAEDTIRA</sequence>
<dbReference type="PANTHER" id="PTHR40761:SF1">
    <property type="entry name" value="CONSERVED INTEGRAL MEMBRANE ALANINE VALINE AND LEUCINE RICH PROTEIN-RELATED"/>
    <property type="match status" value="1"/>
</dbReference>
<feature type="transmembrane region" description="Helical" evidence="1">
    <location>
        <begin position="94"/>
        <end position="111"/>
    </location>
</feature>